<feature type="domain" description="Fe/B12 periplasmic-binding" evidence="3">
    <location>
        <begin position="111"/>
        <end position="418"/>
    </location>
</feature>
<dbReference type="Pfam" id="PF01497">
    <property type="entry name" value="Peripla_BP_2"/>
    <property type="match status" value="1"/>
</dbReference>
<evidence type="ECO:0000256" key="2">
    <source>
        <dbReference type="SAM" id="Phobius"/>
    </source>
</evidence>
<dbReference type="PROSITE" id="PS50983">
    <property type="entry name" value="FE_B12_PBP"/>
    <property type="match status" value="1"/>
</dbReference>
<feature type="transmembrane region" description="Helical" evidence="2">
    <location>
        <begin position="72"/>
        <end position="92"/>
    </location>
</feature>
<dbReference type="AlphaFoldDB" id="A0A7W7Z803"/>
<sequence>MTDAKLPGASVHDMRSTVGQDSRILVRPPRLRGSLTHRSTCRSGCLGMRIMPVSFHPPSASRCDLRYRRSEIMRRFVTIALSVLATAFLAFAPRPAAAADEPVVVTDITGRTVTLPRLAKRVLLAEGRQIIALSLLDPKPVDFMAAWLGEFRRNDSESYAQYRQKFPEIDQVPVLGISSEGTFPVERAIEIKPDVAVLGVSFAPGGRANDLARQLEAAGIPVVFTDFFVAPFEHTVASVRIIGRVIGRDARANEFAEFYEQHMKRIAEHVARAAGPRPRVLLEAHAGVTDCCHAPGAGNIGRFVAFAGGDSISASVASGPTAQLSPEYVISANPDVYIGTGGAHLRASGGLVIGPGFEAATIRDRLAAVVARPGFAGLNAVRSGRVHGLFHNIIATPLNIVAAEALARWIDPQAACDIDPDATIAELNARFLAVPLQGVYWIDQK</sequence>
<dbReference type="Proteomes" id="UP000542353">
    <property type="component" value="Unassembled WGS sequence"/>
</dbReference>
<dbReference type="EMBL" id="JACHIH010000040">
    <property type="protein sequence ID" value="MBB5049589.1"/>
    <property type="molecule type" value="Genomic_DNA"/>
</dbReference>
<organism evidence="4 5">
    <name type="scientific">Rhodopseudomonas rhenobacensis</name>
    <dbReference type="NCBI Taxonomy" id="87461"/>
    <lineage>
        <taxon>Bacteria</taxon>
        <taxon>Pseudomonadati</taxon>
        <taxon>Pseudomonadota</taxon>
        <taxon>Alphaproteobacteria</taxon>
        <taxon>Hyphomicrobiales</taxon>
        <taxon>Nitrobacteraceae</taxon>
        <taxon>Rhodopseudomonas</taxon>
    </lineage>
</organism>
<keyword evidence="2" id="KW-1133">Transmembrane helix</keyword>
<protein>
    <submittedName>
        <fullName evidence="4">Iron complex transport system substrate-binding protein</fullName>
    </submittedName>
</protein>
<keyword evidence="2" id="KW-0472">Membrane</keyword>
<comment type="caution">
    <text evidence="4">The sequence shown here is derived from an EMBL/GenBank/DDBJ whole genome shotgun (WGS) entry which is preliminary data.</text>
</comment>
<evidence type="ECO:0000313" key="4">
    <source>
        <dbReference type="EMBL" id="MBB5049589.1"/>
    </source>
</evidence>
<dbReference type="PANTHER" id="PTHR30535:SF34">
    <property type="entry name" value="MOLYBDATE-BINDING PROTEIN MOLA"/>
    <property type="match status" value="1"/>
</dbReference>
<evidence type="ECO:0000256" key="1">
    <source>
        <dbReference type="SAM" id="MobiDB-lite"/>
    </source>
</evidence>
<dbReference type="SUPFAM" id="SSF53807">
    <property type="entry name" value="Helical backbone' metal receptor"/>
    <property type="match status" value="1"/>
</dbReference>
<accession>A0A7W7Z803</accession>
<evidence type="ECO:0000259" key="3">
    <source>
        <dbReference type="PROSITE" id="PS50983"/>
    </source>
</evidence>
<dbReference type="InterPro" id="IPR002491">
    <property type="entry name" value="ABC_transptr_periplasmic_BD"/>
</dbReference>
<proteinExistence type="predicted"/>
<dbReference type="RefSeq" id="WP_246433051.1">
    <property type="nucleotide sequence ID" value="NZ_JACHIH010000040.1"/>
</dbReference>
<reference evidence="4 5" key="1">
    <citation type="submission" date="2020-08" db="EMBL/GenBank/DDBJ databases">
        <title>Genomic Encyclopedia of Type Strains, Phase IV (KMG-IV): sequencing the most valuable type-strain genomes for metagenomic binning, comparative biology and taxonomic classification.</title>
        <authorList>
            <person name="Goeker M."/>
        </authorList>
    </citation>
    <scope>NUCLEOTIDE SEQUENCE [LARGE SCALE GENOMIC DNA]</scope>
    <source>
        <strain evidence="4 5">DSM 12706</strain>
    </source>
</reference>
<name>A0A7W7Z803_9BRAD</name>
<dbReference type="InterPro" id="IPR050902">
    <property type="entry name" value="ABC_Transporter_SBP"/>
</dbReference>
<gene>
    <name evidence="4" type="ORF">HNR60_004370</name>
</gene>
<dbReference type="Gene3D" id="3.40.50.1980">
    <property type="entry name" value="Nitrogenase molybdenum iron protein domain"/>
    <property type="match status" value="2"/>
</dbReference>
<keyword evidence="2" id="KW-0812">Transmembrane</keyword>
<dbReference type="PANTHER" id="PTHR30535">
    <property type="entry name" value="VITAMIN B12-BINDING PROTEIN"/>
    <property type="match status" value="1"/>
</dbReference>
<feature type="region of interest" description="Disordered" evidence="1">
    <location>
        <begin position="1"/>
        <end position="23"/>
    </location>
</feature>
<evidence type="ECO:0000313" key="5">
    <source>
        <dbReference type="Proteomes" id="UP000542353"/>
    </source>
</evidence>
<keyword evidence="5" id="KW-1185">Reference proteome</keyword>